<dbReference type="Proteomes" id="UP001060215">
    <property type="component" value="Chromosome 8"/>
</dbReference>
<organism evidence="1 2">
    <name type="scientific">Camellia lanceoleosa</name>
    <dbReference type="NCBI Taxonomy" id="1840588"/>
    <lineage>
        <taxon>Eukaryota</taxon>
        <taxon>Viridiplantae</taxon>
        <taxon>Streptophyta</taxon>
        <taxon>Embryophyta</taxon>
        <taxon>Tracheophyta</taxon>
        <taxon>Spermatophyta</taxon>
        <taxon>Magnoliopsida</taxon>
        <taxon>eudicotyledons</taxon>
        <taxon>Gunneridae</taxon>
        <taxon>Pentapetalae</taxon>
        <taxon>asterids</taxon>
        <taxon>Ericales</taxon>
        <taxon>Theaceae</taxon>
        <taxon>Camellia</taxon>
    </lineage>
</organism>
<protein>
    <submittedName>
        <fullName evidence="1">Uncharacterized protein</fullName>
    </submittedName>
</protein>
<evidence type="ECO:0000313" key="1">
    <source>
        <dbReference type="EMBL" id="KAI8001733.1"/>
    </source>
</evidence>
<evidence type="ECO:0000313" key="2">
    <source>
        <dbReference type="Proteomes" id="UP001060215"/>
    </source>
</evidence>
<proteinExistence type="predicted"/>
<keyword evidence="2" id="KW-1185">Reference proteome</keyword>
<name>A0ACC0GMB9_9ERIC</name>
<comment type="caution">
    <text evidence="1">The sequence shown here is derived from an EMBL/GenBank/DDBJ whole genome shotgun (WGS) entry which is preliminary data.</text>
</comment>
<reference evidence="1 2" key="1">
    <citation type="journal article" date="2022" name="Plant J.">
        <title>Chromosome-level genome of Camellia lanceoleosa provides a valuable resource for understanding genome evolution and self-incompatibility.</title>
        <authorList>
            <person name="Gong W."/>
            <person name="Xiao S."/>
            <person name="Wang L."/>
            <person name="Liao Z."/>
            <person name="Chang Y."/>
            <person name="Mo W."/>
            <person name="Hu G."/>
            <person name="Li W."/>
            <person name="Zhao G."/>
            <person name="Zhu H."/>
            <person name="Hu X."/>
            <person name="Ji K."/>
            <person name="Xiang X."/>
            <person name="Song Q."/>
            <person name="Yuan D."/>
            <person name="Jin S."/>
            <person name="Zhang L."/>
        </authorList>
    </citation>
    <scope>NUCLEOTIDE SEQUENCE [LARGE SCALE GENOMIC DNA]</scope>
    <source>
        <strain evidence="1">SQ_2022a</strain>
    </source>
</reference>
<dbReference type="EMBL" id="CM045765">
    <property type="protein sequence ID" value="KAI8001733.1"/>
    <property type="molecule type" value="Genomic_DNA"/>
</dbReference>
<gene>
    <name evidence="1" type="ORF">LOK49_LG09G00497</name>
</gene>
<sequence>MDVETFYDGILVAIVVGEGEVTPVGAPIGLLAESQDEIAEAKAVTSSSHSAPSAPPPPSPPPPALAASVAPEDCGDTVTRSLWQRQD</sequence>
<accession>A0ACC0GMB9</accession>